<proteinExistence type="predicted"/>
<sequence length="66" mass="7648">MNKKITHLLIPLTWFLIAVVFLSLGIVQRNQMWLIFGFADITFACAFYVIFGQKKDDKDDDHGKKS</sequence>
<dbReference type="AlphaFoldDB" id="A0A428AZS6"/>
<dbReference type="Proteomes" id="UP000272846">
    <property type="component" value="Unassembled WGS sequence"/>
</dbReference>
<dbReference type="EMBL" id="RJMK01000002">
    <property type="protein sequence ID" value="RSI08479.1"/>
    <property type="molecule type" value="Genomic_DNA"/>
</dbReference>
<comment type="caution">
    <text evidence="1">The sequence shown here is derived from an EMBL/GenBank/DDBJ whole genome shotgun (WGS) entry which is preliminary data.</text>
</comment>
<accession>A0A428AZS6</accession>
<reference evidence="1 2" key="1">
    <citation type="submission" date="2018-11" db="EMBL/GenBank/DDBJ databases">
        <title>Species Designations Belie Phenotypic and Genotypic Heterogeneity in Oral Streptococci.</title>
        <authorList>
            <person name="Velsko I."/>
        </authorList>
    </citation>
    <scope>NUCLEOTIDE SEQUENCE [LARGE SCALE GENOMIC DNA]</scope>
    <source>
        <strain evidence="1 2">KLC04</strain>
    </source>
</reference>
<evidence type="ECO:0000313" key="1">
    <source>
        <dbReference type="EMBL" id="RSI08479.1"/>
    </source>
</evidence>
<gene>
    <name evidence="1" type="ORF">D8888_05630</name>
</gene>
<name>A0A428AZS6_STRSA</name>
<evidence type="ECO:0000313" key="2">
    <source>
        <dbReference type="Proteomes" id="UP000272846"/>
    </source>
</evidence>
<dbReference type="RefSeq" id="WP_125330650.1">
    <property type="nucleotide sequence ID" value="NZ_CP076611.1"/>
</dbReference>
<protein>
    <submittedName>
        <fullName evidence="1">Uncharacterized protein</fullName>
    </submittedName>
</protein>
<organism evidence="1 2">
    <name type="scientific">Streptococcus sanguinis</name>
    <dbReference type="NCBI Taxonomy" id="1305"/>
    <lineage>
        <taxon>Bacteria</taxon>
        <taxon>Bacillati</taxon>
        <taxon>Bacillota</taxon>
        <taxon>Bacilli</taxon>
        <taxon>Lactobacillales</taxon>
        <taxon>Streptococcaceae</taxon>
        <taxon>Streptococcus</taxon>
    </lineage>
</organism>